<dbReference type="InterPro" id="IPR000209">
    <property type="entry name" value="Peptidase_S8/S53_dom"/>
</dbReference>
<dbReference type="PROSITE" id="PS51892">
    <property type="entry name" value="SUBTILASE"/>
    <property type="match status" value="1"/>
</dbReference>
<dbReference type="PANTHER" id="PTHR43806:SF11">
    <property type="entry name" value="CEREVISIN-RELATED"/>
    <property type="match status" value="1"/>
</dbReference>
<keyword evidence="2 5" id="KW-0645">Protease</keyword>
<dbReference type="InterPro" id="IPR034176">
    <property type="entry name" value="Peptidases_S8_13"/>
</dbReference>
<feature type="region of interest" description="Disordered" evidence="6">
    <location>
        <begin position="195"/>
        <end position="229"/>
    </location>
</feature>
<protein>
    <submittedName>
        <fullName evidence="9">S8 family serine peptidase</fullName>
    </submittedName>
</protein>
<gene>
    <name evidence="9" type="ORF">QLQ12_29200</name>
</gene>
<comment type="caution">
    <text evidence="9">The sequence shown here is derived from an EMBL/GenBank/DDBJ whole genome shotgun (WGS) entry which is preliminary data.</text>
</comment>
<dbReference type="CDD" id="cd07496">
    <property type="entry name" value="Peptidases_S8_13"/>
    <property type="match status" value="1"/>
</dbReference>
<dbReference type="InterPro" id="IPR023827">
    <property type="entry name" value="Peptidase_S8_Asp-AS"/>
</dbReference>
<name>A0ABT6WSL1_9ACTN</name>
<feature type="compositionally biased region" description="Basic and acidic residues" evidence="6">
    <location>
        <begin position="204"/>
        <end position="215"/>
    </location>
</feature>
<keyword evidence="7" id="KW-0732">Signal</keyword>
<evidence type="ECO:0000313" key="9">
    <source>
        <dbReference type="EMBL" id="MDI6102703.1"/>
    </source>
</evidence>
<keyword evidence="4 5" id="KW-0720">Serine protease</keyword>
<dbReference type="InterPro" id="IPR006311">
    <property type="entry name" value="TAT_signal"/>
</dbReference>
<evidence type="ECO:0000256" key="3">
    <source>
        <dbReference type="ARBA" id="ARBA00022801"/>
    </source>
</evidence>
<feature type="signal peptide" evidence="7">
    <location>
        <begin position="1"/>
        <end position="23"/>
    </location>
</feature>
<keyword evidence="10" id="KW-1185">Reference proteome</keyword>
<dbReference type="PROSITE" id="PS00136">
    <property type="entry name" value="SUBTILASE_ASP"/>
    <property type="match status" value="1"/>
</dbReference>
<dbReference type="PROSITE" id="PS00137">
    <property type="entry name" value="SUBTILASE_HIS"/>
    <property type="match status" value="1"/>
</dbReference>
<evidence type="ECO:0000256" key="5">
    <source>
        <dbReference type="PROSITE-ProRule" id="PRU01240"/>
    </source>
</evidence>
<dbReference type="PANTHER" id="PTHR43806">
    <property type="entry name" value="PEPTIDASE S8"/>
    <property type="match status" value="1"/>
</dbReference>
<feature type="active site" description="Charge relay system" evidence="5">
    <location>
        <position position="175"/>
    </location>
</feature>
<proteinExistence type="inferred from homology"/>
<dbReference type="PRINTS" id="PR00723">
    <property type="entry name" value="SUBTILISIN"/>
</dbReference>
<evidence type="ECO:0000256" key="1">
    <source>
        <dbReference type="ARBA" id="ARBA00011073"/>
    </source>
</evidence>
<evidence type="ECO:0000256" key="6">
    <source>
        <dbReference type="SAM" id="MobiDB-lite"/>
    </source>
</evidence>
<evidence type="ECO:0000256" key="7">
    <source>
        <dbReference type="SAM" id="SignalP"/>
    </source>
</evidence>
<dbReference type="InterPro" id="IPR050131">
    <property type="entry name" value="Peptidase_S8_subtilisin-like"/>
</dbReference>
<feature type="chain" id="PRO_5045841089" evidence="7">
    <location>
        <begin position="24"/>
        <end position="614"/>
    </location>
</feature>
<dbReference type="PROSITE" id="PS51257">
    <property type="entry name" value="PROKAR_LIPOPROTEIN"/>
    <property type="match status" value="1"/>
</dbReference>
<accession>A0ABT6WSL1</accession>
<feature type="domain" description="Peptidase S8/S53" evidence="8">
    <location>
        <begin position="166"/>
        <end position="451"/>
    </location>
</feature>
<evidence type="ECO:0000256" key="4">
    <source>
        <dbReference type="ARBA" id="ARBA00022825"/>
    </source>
</evidence>
<reference evidence="9 10" key="1">
    <citation type="submission" date="2023-05" db="EMBL/GenBank/DDBJ databases">
        <title>Actinoplanes sp. NEAU-A12 genome sequencing.</title>
        <authorList>
            <person name="Wang Z.-S."/>
        </authorList>
    </citation>
    <scope>NUCLEOTIDE SEQUENCE [LARGE SCALE GENOMIC DNA]</scope>
    <source>
        <strain evidence="9 10">NEAU-A12</strain>
    </source>
</reference>
<dbReference type="PROSITE" id="PS51318">
    <property type="entry name" value="TAT"/>
    <property type="match status" value="1"/>
</dbReference>
<dbReference type="InterPro" id="IPR015500">
    <property type="entry name" value="Peptidase_S8_subtilisin-rel"/>
</dbReference>
<dbReference type="InterPro" id="IPR022398">
    <property type="entry name" value="Peptidase_S8_His-AS"/>
</dbReference>
<dbReference type="Gene3D" id="3.40.50.200">
    <property type="entry name" value="Peptidase S8/S53 domain"/>
    <property type="match status" value="1"/>
</dbReference>
<keyword evidence="3 5" id="KW-0378">Hydrolase</keyword>
<dbReference type="Pfam" id="PF00082">
    <property type="entry name" value="Peptidase_S8"/>
    <property type="match status" value="1"/>
</dbReference>
<dbReference type="InterPro" id="IPR036852">
    <property type="entry name" value="Peptidase_S8/S53_dom_sf"/>
</dbReference>
<dbReference type="SUPFAM" id="SSF52743">
    <property type="entry name" value="Subtilisin-like"/>
    <property type="match status" value="1"/>
</dbReference>
<organism evidence="9 10">
    <name type="scientific">Actinoplanes sandaracinus</name>
    <dbReference type="NCBI Taxonomy" id="3045177"/>
    <lineage>
        <taxon>Bacteria</taxon>
        <taxon>Bacillati</taxon>
        <taxon>Actinomycetota</taxon>
        <taxon>Actinomycetes</taxon>
        <taxon>Micromonosporales</taxon>
        <taxon>Micromonosporaceae</taxon>
        <taxon>Actinoplanes</taxon>
    </lineage>
</organism>
<sequence>MRRRRRIVTLVAAATLGCVPVSAATPAAAAPAETAAAPAETAGDGLRAGQTYDSFIVTLRPAVSGEARATALARAARAGIDTVRTLATGGELLRVDEPRDADGARELMRGLAAIPGVAAVEPDLTVTRTSTPGDPRYGEQWPLWQVYGQTDSAFRADEAWDTGADGTGVTVAVLDTGIRPHADLAPNLTPGYDFIADPANTADGDGRDGDARDPGDWNDEGDCGSTAFSPSSWHGTHIAGLVAAVRDNGAGVSGVAPHATVQPVRVLGTCGGRDSDIADAIVWAAGAPVPGVPANPTPAKIINMSLGGYGPCGPTVQTAIDKAVSRGISVVVSAGNSASPAADHHPANCDGVITVGATGDDGYLASYSNHGDTVDVAAPGGWGYWRDNDPAHRVLSTVDAGAREPAGDSYGVMRGTSQAAAHVSGAVALMLSRRPGLTPAQVSEHLRRNARPLPLGAGWYNSPHPIGGGLVDVARTVHDVTGDPGGECGVCGGSAVVVDVDVPRDTPGAVYVAGDLSVLGAGHPDWDPGAVRAMRHVRTSSDGAQTPAWRVQLTGLTPETTVHYKLTLGSWDRVEQDRGCADVADRTVTLPPDGTLWAYATVENWSGVAACTGL</sequence>
<feature type="active site" description="Charge relay system" evidence="5">
    <location>
        <position position="234"/>
    </location>
</feature>
<evidence type="ECO:0000256" key="2">
    <source>
        <dbReference type="ARBA" id="ARBA00022670"/>
    </source>
</evidence>
<dbReference type="RefSeq" id="WP_282763772.1">
    <property type="nucleotide sequence ID" value="NZ_JASCTH010000021.1"/>
</dbReference>
<comment type="similarity">
    <text evidence="1 5">Belongs to the peptidase S8 family.</text>
</comment>
<evidence type="ECO:0000313" key="10">
    <source>
        <dbReference type="Proteomes" id="UP001241758"/>
    </source>
</evidence>
<evidence type="ECO:0000259" key="8">
    <source>
        <dbReference type="Pfam" id="PF00082"/>
    </source>
</evidence>
<dbReference type="Proteomes" id="UP001241758">
    <property type="component" value="Unassembled WGS sequence"/>
</dbReference>
<dbReference type="EMBL" id="JASCTH010000021">
    <property type="protein sequence ID" value="MDI6102703.1"/>
    <property type="molecule type" value="Genomic_DNA"/>
</dbReference>
<feature type="active site" description="Charge relay system" evidence="5">
    <location>
        <position position="417"/>
    </location>
</feature>